<dbReference type="InterPro" id="IPR040151">
    <property type="entry name" value="Gfd2/YDR514C-like"/>
</dbReference>
<gene>
    <name evidence="3" type="ORF">K402DRAFT_407695</name>
</gene>
<organism evidence="3 4">
    <name type="scientific">Aulographum hederae CBS 113979</name>
    <dbReference type="NCBI Taxonomy" id="1176131"/>
    <lineage>
        <taxon>Eukaryota</taxon>
        <taxon>Fungi</taxon>
        <taxon>Dikarya</taxon>
        <taxon>Ascomycota</taxon>
        <taxon>Pezizomycotina</taxon>
        <taxon>Dothideomycetes</taxon>
        <taxon>Pleosporomycetidae</taxon>
        <taxon>Aulographales</taxon>
        <taxon>Aulographaceae</taxon>
    </lineage>
</organism>
<feature type="region of interest" description="Disordered" evidence="1">
    <location>
        <begin position="560"/>
        <end position="590"/>
    </location>
</feature>
<reference evidence="3" key="1">
    <citation type="journal article" date="2020" name="Stud. Mycol.">
        <title>101 Dothideomycetes genomes: a test case for predicting lifestyles and emergence of pathogens.</title>
        <authorList>
            <person name="Haridas S."/>
            <person name="Albert R."/>
            <person name="Binder M."/>
            <person name="Bloem J."/>
            <person name="Labutti K."/>
            <person name="Salamov A."/>
            <person name="Andreopoulos B."/>
            <person name="Baker S."/>
            <person name="Barry K."/>
            <person name="Bills G."/>
            <person name="Bluhm B."/>
            <person name="Cannon C."/>
            <person name="Castanera R."/>
            <person name="Culley D."/>
            <person name="Daum C."/>
            <person name="Ezra D."/>
            <person name="Gonzalez J."/>
            <person name="Henrissat B."/>
            <person name="Kuo A."/>
            <person name="Liang C."/>
            <person name="Lipzen A."/>
            <person name="Lutzoni F."/>
            <person name="Magnuson J."/>
            <person name="Mondo S."/>
            <person name="Nolan M."/>
            <person name="Ohm R."/>
            <person name="Pangilinan J."/>
            <person name="Park H.-J."/>
            <person name="Ramirez L."/>
            <person name="Alfaro M."/>
            <person name="Sun H."/>
            <person name="Tritt A."/>
            <person name="Yoshinaga Y."/>
            <person name="Zwiers L.-H."/>
            <person name="Turgeon B."/>
            <person name="Goodwin S."/>
            <person name="Spatafora J."/>
            <person name="Crous P."/>
            <person name="Grigoriev I."/>
        </authorList>
    </citation>
    <scope>NUCLEOTIDE SEQUENCE</scope>
    <source>
        <strain evidence="3">CBS 113979</strain>
    </source>
</reference>
<feature type="region of interest" description="Disordered" evidence="1">
    <location>
        <begin position="779"/>
        <end position="815"/>
    </location>
</feature>
<feature type="region of interest" description="Disordered" evidence="1">
    <location>
        <begin position="850"/>
        <end position="876"/>
    </location>
</feature>
<feature type="region of interest" description="Disordered" evidence="1">
    <location>
        <begin position="350"/>
        <end position="391"/>
    </location>
</feature>
<evidence type="ECO:0000256" key="1">
    <source>
        <dbReference type="SAM" id="MobiDB-lite"/>
    </source>
</evidence>
<dbReference type="GO" id="GO:0005634">
    <property type="term" value="C:nucleus"/>
    <property type="evidence" value="ECO:0007669"/>
    <property type="project" value="TreeGrafter"/>
</dbReference>
<feature type="compositionally biased region" description="Basic and acidic residues" evidence="1">
    <location>
        <begin position="213"/>
        <end position="225"/>
    </location>
</feature>
<dbReference type="Proteomes" id="UP000800041">
    <property type="component" value="Unassembled WGS sequence"/>
</dbReference>
<dbReference type="InterPro" id="IPR048519">
    <property type="entry name" value="Gfd2/YDR514C-like_C"/>
</dbReference>
<proteinExistence type="predicted"/>
<evidence type="ECO:0000259" key="2">
    <source>
        <dbReference type="Pfam" id="PF21762"/>
    </source>
</evidence>
<dbReference type="AlphaFoldDB" id="A0A6G1GNL8"/>
<feature type="compositionally biased region" description="Basic and acidic residues" evidence="1">
    <location>
        <begin position="353"/>
        <end position="386"/>
    </location>
</feature>
<feature type="domain" description="Gfd2/YDR514C-like C-terminal" evidence="2">
    <location>
        <begin position="50"/>
        <end position="214"/>
    </location>
</feature>
<name>A0A6G1GNL8_9PEZI</name>
<dbReference type="PANTHER" id="PTHR28083">
    <property type="entry name" value="GOOD FOR FULL DBP5 ACTIVITY PROTEIN 2"/>
    <property type="match status" value="1"/>
</dbReference>
<evidence type="ECO:0000313" key="4">
    <source>
        <dbReference type="Proteomes" id="UP000800041"/>
    </source>
</evidence>
<feature type="compositionally biased region" description="Polar residues" evidence="1">
    <location>
        <begin position="801"/>
        <end position="813"/>
    </location>
</feature>
<feature type="compositionally biased region" description="Basic and acidic residues" evidence="1">
    <location>
        <begin position="524"/>
        <end position="533"/>
    </location>
</feature>
<feature type="region of interest" description="Disordered" evidence="1">
    <location>
        <begin position="213"/>
        <end position="232"/>
    </location>
</feature>
<feature type="compositionally biased region" description="Gly residues" evidence="1">
    <location>
        <begin position="859"/>
        <end position="876"/>
    </location>
</feature>
<dbReference type="Pfam" id="PF21762">
    <property type="entry name" value="DEDDh_C"/>
    <property type="match status" value="1"/>
</dbReference>
<accession>A0A6G1GNL8</accession>
<feature type="region of interest" description="Disordered" evidence="1">
    <location>
        <begin position="485"/>
        <end position="504"/>
    </location>
</feature>
<feature type="region of interest" description="Disordered" evidence="1">
    <location>
        <begin position="509"/>
        <end position="547"/>
    </location>
</feature>
<dbReference type="EMBL" id="ML977185">
    <property type="protein sequence ID" value="KAF1982349.1"/>
    <property type="molecule type" value="Genomic_DNA"/>
</dbReference>
<evidence type="ECO:0000313" key="3">
    <source>
        <dbReference type="EMBL" id="KAF1982349.1"/>
    </source>
</evidence>
<protein>
    <recommendedName>
        <fullName evidence="2">Gfd2/YDR514C-like C-terminal domain-containing protein</fullName>
    </recommendedName>
</protein>
<sequence length="876" mass="97890">MANNNKNDKNDKKNPLLFPHAFERLAFYLGLHTPSVPRTEITSRPPVARIIAIDLEKFCYRENPVTAVGITWLDTSEIPIGYPGPHAANWLMHIHSHLFRPFQTGHMANNFAFFRDRPDEFDFGRAEWVPLWAVREILEELIDQAPTETVFLIHHGGREDRDLEQKLGYNLKHTPKNVMLLDTQSIALYRYLWRTLISIEKLCDLFGIEADKSHEGDKSKGDKSKGGKSHSAGTDDVWGVKFHNAGNDAVCTMVLTILMVIQWSELLADQYEREINDQLQDEHRRALLEAAARGGVALTGAPVSNYVHSADGGNYNTHLLRYALHYNRPEEWPPALTDVPLPARPIDFVIPRAKKEPDARKKSAAKKDGQAADKDKPAAIEEKPADYEGEPTAHDLMNALHNRPIPDLPTWGRFDYCTRCGSTTHTRPFCWEYVDCLKCHHIGHATGLCLMAPDLLPQKQWENDLRYGRFDQRARYREKLAADGKWKDPYQTGPGAPGRFRVDRDVYNPHGYAQVNEPPEDEKPEDKKPKEIRSPSAPPPRIPRQFKGGAISGARLAADARRNRQNPRPTGQAFVPPQRPGSEAGWHTTQHMNHYPNAHGAPMLIRNLHQANNQFSQQHGNNQFGNQGLGVQQHGNQYLTVPSTGPQMLAHQSGNQYYAAQHNPGGPQNYGGHQAFGNFQDVNPQGFFMGQQNLSWQDQLALREQLAEQGIIVGQGNFGVQQNFGGQGQFGAQQNFGHFQNPHQAFQAPQMAPQNWQFGHLGPAPAGNRNFQGAQWTQQPNVPHHQRGDFGGGHRNVQIDRPNSQMAPQNAMSARNVHGQIPLRAPQANAPSQNQAPVPMHPDGLTMANYNAFGRGRGRGGGRGNDSGRGRGRGGG</sequence>
<keyword evidence="4" id="KW-1185">Reference proteome</keyword>
<dbReference type="PANTHER" id="PTHR28083:SF1">
    <property type="entry name" value="GOOD FOR FULL DBP5 ACTIVITY PROTEIN 2"/>
    <property type="match status" value="1"/>
</dbReference>